<dbReference type="InterPro" id="IPR036390">
    <property type="entry name" value="WH_DNA-bd_sf"/>
</dbReference>
<dbReference type="InterPro" id="IPR052509">
    <property type="entry name" value="Metal_resp_DNA-bind_regulator"/>
</dbReference>
<dbReference type="AlphaFoldDB" id="A0A6N7IMI5"/>
<dbReference type="InterPro" id="IPR005149">
    <property type="entry name" value="Tscrpt_reg_PadR_N"/>
</dbReference>
<accession>A0A6N7IMI5</accession>
<feature type="domain" description="Transcription regulator PadR N-terminal" evidence="1">
    <location>
        <begin position="37"/>
        <end position="108"/>
    </location>
</feature>
<keyword evidence="3" id="KW-1185">Reference proteome</keyword>
<dbReference type="InterPro" id="IPR036388">
    <property type="entry name" value="WH-like_DNA-bd_sf"/>
</dbReference>
<reference evidence="2 3" key="1">
    <citation type="submission" date="2019-10" db="EMBL/GenBank/DDBJ databases">
        <title>Comparative genomics of sulfur disproportionating microorganisms.</title>
        <authorList>
            <person name="Ward L.M."/>
            <person name="Bertran E."/>
            <person name="Johnston D."/>
        </authorList>
    </citation>
    <scope>NUCLEOTIDE SEQUENCE [LARGE SCALE GENOMIC DNA]</scope>
    <source>
        <strain evidence="2 3">DSM 14055</strain>
    </source>
</reference>
<gene>
    <name evidence="2" type="ORF">GFC01_00990</name>
</gene>
<evidence type="ECO:0000259" key="1">
    <source>
        <dbReference type="Pfam" id="PF03551"/>
    </source>
</evidence>
<organism evidence="2 3">
    <name type="scientific">Desulfofundulus thermobenzoicus</name>
    <dbReference type="NCBI Taxonomy" id="29376"/>
    <lineage>
        <taxon>Bacteria</taxon>
        <taxon>Bacillati</taxon>
        <taxon>Bacillota</taxon>
        <taxon>Clostridia</taxon>
        <taxon>Eubacteriales</taxon>
        <taxon>Peptococcaceae</taxon>
        <taxon>Desulfofundulus</taxon>
    </lineage>
</organism>
<dbReference type="PANTHER" id="PTHR33169">
    <property type="entry name" value="PADR-FAMILY TRANSCRIPTIONAL REGULATOR"/>
    <property type="match status" value="1"/>
</dbReference>
<dbReference type="OrthoDB" id="9808017at2"/>
<proteinExistence type="predicted"/>
<evidence type="ECO:0000313" key="3">
    <source>
        <dbReference type="Proteomes" id="UP000441717"/>
    </source>
</evidence>
<dbReference type="Proteomes" id="UP000441717">
    <property type="component" value="Unassembled WGS sequence"/>
</dbReference>
<dbReference type="SUPFAM" id="SSF46785">
    <property type="entry name" value="Winged helix' DNA-binding domain"/>
    <property type="match status" value="1"/>
</dbReference>
<dbReference type="Pfam" id="PF03551">
    <property type="entry name" value="PadR"/>
    <property type="match status" value="1"/>
</dbReference>
<dbReference type="EMBL" id="WHYR01000002">
    <property type="protein sequence ID" value="MQL50873.1"/>
    <property type="molecule type" value="Genomic_DNA"/>
</dbReference>
<protein>
    <submittedName>
        <fullName evidence="2">PadR family transcriptional regulator</fullName>
    </submittedName>
</protein>
<name>A0A6N7IMI5_9FIRM</name>
<sequence length="142" mass="15987">MYIRVPEEVRNIQVEHKYGSEEYWAGLIKMSLSRFFILHVLHRQPVHGYEITKQVGAITHGCCAPTEGSLYPVLKEFTEAGLVEMTTELVSGRERKVYTLTPAGERAYRVASRAWGEVAEYILQAIKSGNPPNGGFLMKEDG</sequence>
<dbReference type="PANTHER" id="PTHR33169:SF14">
    <property type="entry name" value="TRANSCRIPTIONAL REGULATOR RV3488"/>
    <property type="match status" value="1"/>
</dbReference>
<comment type="caution">
    <text evidence="2">The sequence shown here is derived from an EMBL/GenBank/DDBJ whole genome shotgun (WGS) entry which is preliminary data.</text>
</comment>
<dbReference type="Gene3D" id="1.10.10.10">
    <property type="entry name" value="Winged helix-like DNA-binding domain superfamily/Winged helix DNA-binding domain"/>
    <property type="match status" value="1"/>
</dbReference>
<evidence type="ECO:0000313" key="2">
    <source>
        <dbReference type="EMBL" id="MQL50873.1"/>
    </source>
</evidence>